<dbReference type="EMBL" id="SJOL01000380">
    <property type="protein sequence ID" value="TGZ75757.1"/>
    <property type="molecule type" value="Genomic_DNA"/>
</dbReference>
<sequence>MLGGCSRPLHRLIHFTYSSLRGRSRLSEHVPHFIYVASCWIFGIPDYLQVCGMELMARETSIALNDVGFCGHLVQLRLKRDLTEILYAKPSMHRGRTFSGSVELCWFVPVREIQQLAHKPGKSW</sequence>
<evidence type="ECO:0000313" key="1">
    <source>
        <dbReference type="EMBL" id="TGZ75757.1"/>
    </source>
</evidence>
<gene>
    <name evidence="1" type="ORF">CRM22_000202</name>
</gene>
<dbReference type="AlphaFoldDB" id="A0A4S2MN43"/>
<protein>
    <submittedName>
        <fullName evidence="1">Uncharacterized protein</fullName>
    </submittedName>
</protein>
<proteinExistence type="predicted"/>
<name>A0A4S2MN43_OPIFE</name>
<comment type="caution">
    <text evidence="1">The sequence shown here is derived from an EMBL/GenBank/DDBJ whole genome shotgun (WGS) entry which is preliminary data.</text>
</comment>
<keyword evidence="2" id="KW-1185">Reference proteome</keyword>
<organism evidence="1 2">
    <name type="scientific">Opisthorchis felineus</name>
    <dbReference type="NCBI Taxonomy" id="147828"/>
    <lineage>
        <taxon>Eukaryota</taxon>
        <taxon>Metazoa</taxon>
        <taxon>Spiralia</taxon>
        <taxon>Lophotrochozoa</taxon>
        <taxon>Platyhelminthes</taxon>
        <taxon>Trematoda</taxon>
        <taxon>Digenea</taxon>
        <taxon>Opisthorchiida</taxon>
        <taxon>Opisthorchiata</taxon>
        <taxon>Opisthorchiidae</taxon>
        <taxon>Opisthorchis</taxon>
    </lineage>
</organism>
<evidence type="ECO:0000313" key="2">
    <source>
        <dbReference type="Proteomes" id="UP000308267"/>
    </source>
</evidence>
<reference evidence="1 2" key="1">
    <citation type="journal article" date="2019" name="BMC Genomics">
        <title>New insights from Opisthorchis felineus genome: update on genomics of the epidemiologically important liver flukes.</title>
        <authorList>
            <person name="Ershov N.I."/>
            <person name="Mordvinov V.A."/>
            <person name="Prokhortchouk E.B."/>
            <person name="Pakharukova M.Y."/>
            <person name="Gunbin K.V."/>
            <person name="Ustyantsev K."/>
            <person name="Genaev M.A."/>
            <person name="Blinov A.G."/>
            <person name="Mazur A."/>
            <person name="Boulygina E."/>
            <person name="Tsygankova S."/>
            <person name="Khrameeva E."/>
            <person name="Chekanov N."/>
            <person name="Fan G."/>
            <person name="Xiao A."/>
            <person name="Zhang H."/>
            <person name="Xu X."/>
            <person name="Yang H."/>
            <person name="Solovyev V."/>
            <person name="Lee S.M."/>
            <person name="Liu X."/>
            <person name="Afonnikov D.A."/>
            <person name="Skryabin K.G."/>
        </authorList>
    </citation>
    <scope>NUCLEOTIDE SEQUENCE [LARGE SCALE GENOMIC DNA]</scope>
    <source>
        <strain evidence="1">AK-0245</strain>
        <tissue evidence="1">Whole organism</tissue>
    </source>
</reference>
<accession>A0A4S2MN43</accession>
<dbReference type="Proteomes" id="UP000308267">
    <property type="component" value="Unassembled WGS sequence"/>
</dbReference>